<accession>A0A0G3W691</accession>
<keyword evidence="3" id="KW-0663">Pyridoxal phosphate</keyword>
<feature type="domain" description="Aromatic amino acid beta-eliminating lyase/threonine aldolase" evidence="4">
    <location>
        <begin position="47"/>
        <end position="305"/>
    </location>
</feature>
<keyword evidence="6" id="KW-1185">Reference proteome</keyword>
<dbReference type="AlphaFoldDB" id="A0A0G3W691"/>
<dbReference type="EC" id="4.1.2.5" evidence="5"/>
<dbReference type="STRING" id="84022.CACET_c06810"/>
<dbReference type="Gene3D" id="3.40.640.10">
    <property type="entry name" value="Type I PLP-dependent aspartate aminotransferase-like (Major domain)"/>
    <property type="match status" value="1"/>
</dbReference>
<evidence type="ECO:0000259" key="4">
    <source>
        <dbReference type="Pfam" id="PF01212"/>
    </source>
</evidence>
<dbReference type="OrthoDB" id="9774495at2"/>
<evidence type="ECO:0000313" key="5">
    <source>
        <dbReference type="EMBL" id="AKL94191.1"/>
    </source>
</evidence>
<dbReference type="InterPro" id="IPR015421">
    <property type="entry name" value="PyrdxlP-dep_Trfase_major"/>
</dbReference>
<evidence type="ECO:0000313" key="6">
    <source>
        <dbReference type="Proteomes" id="UP000035704"/>
    </source>
</evidence>
<comment type="cofactor">
    <cofactor evidence="1">
        <name>pyridoxal 5'-phosphate</name>
        <dbReference type="ChEBI" id="CHEBI:597326"/>
    </cofactor>
</comment>
<evidence type="ECO:0000256" key="1">
    <source>
        <dbReference type="ARBA" id="ARBA00001933"/>
    </source>
</evidence>
<dbReference type="EMBL" id="CP009687">
    <property type="protein sequence ID" value="AKL94191.1"/>
    <property type="molecule type" value="Genomic_DNA"/>
</dbReference>
<dbReference type="GO" id="GO:0006520">
    <property type="term" value="P:amino acid metabolic process"/>
    <property type="evidence" value="ECO:0007669"/>
    <property type="project" value="InterPro"/>
</dbReference>
<name>A0A0G3W691_9CLOT</name>
<reference evidence="5 6" key="1">
    <citation type="submission" date="2014-10" db="EMBL/GenBank/DDBJ databases">
        <title>Genome sequence of Clostridium aceticum DSM 1496.</title>
        <authorList>
            <person name="Poehlein A."/>
            <person name="Schiel-Bengelsdorf B."/>
            <person name="Gottschalk G."/>
            <person name="Duerre P."/>
            <person name="Daniel R."/>
        </authorList>
    </citation>
    <scope>NUCLEOTIDE SEQUENCE [LARGE SCALE GENOMIC DNA]</scope>
    <source>
        <strain evidence="5 6">DSM 1496</strain>
    </source>
</reference>
<keyword evidence="5" id="KW-0456">Lyase</keyword>
<dbReference type="KEGG" id="cace:CACET_c06810"/>
<dbReference type="SUPFAM" id="SSF53383">
    <property type="entry name" value="PLP-dependent transferases"/>
    <property type="match status" value="1"/>
</dbReference>
<dbReference type="RefSeq" id="WP_044822977.1">
    <property type="nucleotide sequence ID" value="NZ_CP009687.1"/>
</dbReference>
<sequence length="358" mass="40283">MSDSTEKNSLNNYLETQEFYSFRNDYSEGAHPNILNALLQTNFKQQNGYGTDDYSQKAIELLRHKLQNANADIHFVSGGTQANLVVISSILRPYESVIAANTGHIHVHETGAVEATGHKINVVDSKDGKLTPKNIQRVLEEHTDEHMVKPRMVFISNSTEIGTIYKKKELEELFCFCKSNGLLLYLDGARLASALSSQESDLSLPDLSKLVDVFYIGGTKNGALLGEAIVINNDALKLNFRFHLKQKGALLAKGRLLGLQFIELFKENLYFNLAKHANLMAFKLSETIEGLGYKFLTHSSTNQIFPILPNKVIEQLSKKYLFYIWSKIDGEMSAIRLVTSWATEEYAVDSFIKDLESF</sequence>
<protein>
    <submittedName>
        <fullName evidence="5">Low specificity L-threonine aldolase LtaE</fullName>
        <ecNumber evidence="5">4.1.2.5</ecNumber>
    </submittedName>
</protein>
<dbReference type="InterPro" id="IPR015422">
    <property type="entry name" value="PyrdxlP-dep_Trfase_small"/>
</dbReference>
<dbReference type="PATRIC" id="fig|84022.6.peg.690"/>
<dbReference type="Gene3D" id="3.90.1150.10">
    <property type="entry name" value="Aspartate Aminotransferase, domain 1"/>
    <property type="match status" value="1"/>
</dbReference>
<evidence type="ECO:0000256" key="3">
    <source>
        <dbReference type="ARBA" id="ARBA00022898"/>
    </source>
</evidence>
<gene>
    <name evidence="5" type="primary">ltaE</name>
    <name evidence="5" type="ORF">CACET_c06810</name>
</gene>
<dbReference type="GO" id="GO:0004793">
    <property type="term" value="F:threonine aldolase activity"/>
    <property type="evidence" value="ECO:0007669"/>
    <property type="project" value="UniProtKB-EC"/>
</dbReference>
<dbReference type="Proteomes" id="UP000035704">
    <property type="component" value="Chromosome"/>
</dbReference>
<organism evidence="5 6">
    <name type="scientific">Clostridium aceticum</name>
    <dbReference type="NCBI Taxonomy" id="84022"/>
    <lineage>
        <taxon>Bacteria</taxon>
        <taxon>Bacillati</taxon>
        <taxon>Bacillota</taxon>
        <taxon>Clostridia</taxon>
        <taxon>Eubacteriales</taxon>
        <taxon>Clostridiaceae</taxon>
        <taxon>Clostridium</taxon>
    </lineage>
</organism>
<dbReference type="InterPro" id="IPR015424">
    <property type="entry name" value="PyrdxlP-dep_Trfase"/>
</dbReference>
<dbReference type="PANTHER" id="PTHR48097">
    <property type="entry name" value="L-THREONINE ALDOLASE-RELATED"/>
    <property type="match status" value="1"/>
</dbReference>
<proteinExistence type="inferred from homology"/>
<dbReference type="Pfam" id="PF01212">
    <property type="entry name" value="Beta_elim_lyase"/>
    <property type="match status" value="1"/>
</dbReference>
<dbReference type="InterPro" id="IPR001597">
    <property type="entry name" value="ArAA_b-elim_lyase/Thr_aldolase"/>
</dbReference>
<evidence type="ECO:0000256" key="2">
    <source>
        <dbReference type="ARBA" id="ARBA00006966"/>
    </source>
</evidence>
<comment type="similarity">
    <text evidence="2">Belongs to the threonine aldolase family.</text>
</comment>
<dbReference type="PANTHER" id="PTHR48097:SF5">
    <property type="entry name" value="LOW SPECIFICITY L-THREONINE ALDOLASE"/>
    <property type="match status" value="1"/>
</dbReference>